<keyword evidence="1" id="KW-0472">Membrane</keyword>
<dbReference type="EMBL" id="JAPDNS010000002">
    <property type="protein sequence ID" value="MCW3485442.1"/>
    <property type="molecule type" value="Genomic_DNA"/>
</dbReference>
<feature type="domain" description="Protein FecR C-terminal" evidence="3">
    <location>
        <begin position="279"/>
        <end position="347"/>
    </location>
</feature>
<reference evidence="4 5" key="1">
    <citation type="submission" date="2022-10" db="EMBL/GenBank/DDBJ databases">
        <title>Chitinophaga nivalis PC15 sp. nov., isolated from Pyeongchang county, South Korea.</title>
        <authorList>
            <person name="Trinh H.N."/>
        </authorList>
    </citation>
    <scope>NUCLEOTIDE SEQUENCE [LARGE SCALE GENOMIC DNA]</scope>
    <source>
        <strain evidence="4 5">PC14</strain>
    </source>
</reference>
<name>A0ABT3IN98_9BACT</name>
<sequence>MAKKLAGEAAVAELQELEQLLRANPDLHFPATVLAAYWKKSVDPAAKSIAETAHEKHILRMQQQGIPIGLPAAEVAEATPAVRIPTYRRYMIAATIAGMVMAACWWMIAGRGPAERSDTYEVATRNGTRTQLQLPDGTRVWLNAGSKLTYGHAFGQVNREVTLIGEAFFDVTKNAEQPFIIHTAKMDVKVLGTQFNVKAYPNEPTTEATLIQGSIEASLKDRPREAIRLKPHEKVLIRNNPEASLPAEDTSTPALFIQTLSHYNNNADAIVETSWMENKLVFREESFAALAKRMERRYGVTIRFEDPATAALQFTGIFEKETVQQALNALQLIAAFDYTIEGTQIIINQ</sequence>
<evidence type="ECO:0000256" key="1">
    <source>
        <dbReference type="SAM" id="Phobius"/>
    </source>
</evidence>
<dbReference type="InterPro" id="IPR012373">
    <property type="entry name" value="Ferrdict_sens_TM"/>
</dbReference>
<feature type="domain" description="FecR protein" evidence="2">
    <location>
        <begin position="121"/>
        <end position="216"/>
    </location>
</feature>
<keyword evidence="1" id="KW-0812">Transmembrane</keyword>
<dbReference type="Pfam" id="PF04773">
    <property type="entry name" value="FecR"/>
    <property type="match status" value="1"/>
</dbReference>
<comment type="caution">
    <text evidence="4">The sequence shown here is derived from an EMBL/GenBank/DDBJ whole genome shotgun (WGS) entry which is preliminary data.</text>
</comment>
<dbReference type="PANTHER" id="PTHR30273:SF2">
    <property type="entry name" value="PROTEIN FECR"/>
    <property type="match status" value="1"/>
</dbReference>
<dbReference type="PIRSF" id="PIRSF018266">
    <property type="entry name" value="FecR"/>
    <property type="match status" value="1"/>
</dbReference>
<evidence type="ECO:0000259" key="2">
    <source>
        <dbReference type="Pfam" id="PF04773"/>
    </source>
</evidence>
<dbReference type="InterPro" id="IPR006860">
    <property type="entry name" value="FecR"/>
</dbReference>
<dbReference type="RefSeq" id="WP_264731881.1">
    <property type="nucleotide sequence ID" value="NZ_JAPDNS010000002.1"/>
</dbReference>
<proteinExistence type="predicted"/>
<keyword evidence="5" id="KW-1185">Reference proteome</keyword>
<keyword evidence="1" id="KW-1133">Transmembrane helix</keyword>
<evidence type="ECO:0000313" key="4">
    <source>
        <dbReference type="EMBL" id="MCW3485442.1"/>
    </source>
</evidence>
<dbReference type="Gene3D" id="2.60.120.1440">
    <property type="match status" value="1"/>
</dbReference>
<accession>A0ABT3IN98</accession>
<dbReference type="InterPro" id="IPR032508">
    <property type="entry name" value="FecR_C"/>
</dbReference>
<protein>
    <submittedName>
        <fullName evidence="4">FecR domain-containing protein</fullName>
    </submittedName>
</protein>
<evidence type="ECO:0000313" key="5">
    <source>
        <dbReference type="Proteomes" id="UP001207742"/>
    </source>
</evidence>
<evidence type="ECO:0000259" key="3">
    <source>
        <dbReference type="Pfam" id="PF16344"/>
    </source>
</evidence>
<dbReference type="Proteomes" id="UP001207742">
    <property type="component" value="Unassembled WGS sequence"/>
</dbReference>
<dbReference type="Pfam" id="PF16344">
    <property type="entry name" value="FecR_C"/>
    <property type="match status" value="1"/>
</dbReference>
<feature type="transmembrane region" description="Helical" evidence="1">
    <location>
        <begin position="90"/>
        <end position="108"/>
    </location>
</feature>
<gene>
    <name evidence="4" type="ORF">OL497_16145</name>
</gene>
<dbReference type="Gene3D" id="3.55.50.30">
    <property type="match status" value="1"/>
</dbReference>
<dbReference type="PANTHER" id="PTHR30273">
    <property type="entry name" value="PERIPLASMIC SIGNAL SENSOR AND SIGMA FACTOR ACTIVATOR FECR-RELATED"/>
    <property type="match status" value="1"/>
</dbReference>
<organism evidence="4 5">
    <name type="scientific">Chitinophaga nivalis</name>
    <dbReference type="NCBI Taxonomy" id="2991709"/>
    <lineage>
        <taxon>Bacteria</taxon>
        <taxon>Pseudomonadati</taxon>
        <taxon>Bacteroidota</taxon>
        <taxon>Chitinophagia</taxon>
        <taxon>Chitinophagales</taxon>
        <taxon>Chitinophagaceae</taxon>
        <taxon>Chitinophaga</taxon>
    </lineage>
</organism>